<dbReference type="EC" id="2.1.2.11" evidence="3 6"/>
<name>A0A2T9Z7V3_9FUNG</name>
<keyword evidence="6" id="KW-0566">Pantothenate biosynthesis</keyword>
<dbReference type="Gene3D" id="3.20.20.60">
    <property type="entry name" value="Phosphoenolpyruvate-binding domains"/>
    <property type="match status" value="1"/>
</dbReference>
<dbReference type="Proteomes" id="UP000245609">
    <property type="component" value="Unassembled WGS sequence"/>
</dbReference>
<dbReference type="EMBL" id="MBFS01001741">
    <property type="protein sequence ID" value="PVV00676.1"/>
    <property type="molecule type" value="Genomic_DNA"/>
</dbReference>
<evidence type="ECO:0000256" key="3">
    <source>
        <dbReference type="ARBA" id="ARBA00012618"/>
    </source>
</evidence>
<evidence type="ECO:0000313" key="7">
    <source>
        <dbReference type="EMBL" id="PVV00676.1"/>
    </source>
</evidence>
<organism evidence="7 8">
    <name type="scientific">Smittium megazygosporum</name>
    <dbReference type="NCBI Taxonomy" id="133381"/>
    <lineage>
        <taxon>Eukaryota</taxon>
        <taxon>Fungi</taxon>
        <taxon>Fungi incertae sedis</taxon>
        <taxon>Zoopagomycota</taxon>
        <taxon>Kickxellomycotina</taxon>
        <taxon>Harpellomycetes</taxon>
        <taxon>Harpellales</taxon>
        <taxon>Legeriomycetaceae</taxon>
        <taxon>Smittium</taxon>
    </lineage>
</organism>
<dbReference type="OrthoDB" id="425211at2759"/>
<dbReference type="AlphaFoldDB" id="A0A2T9Z7V3"/>
<evidence type="ECO:0000256" key="2">
    <source>
        <dbReference type="ARBA" id="ARBA00008676"/>
    </source>
</evidence>
<dbReference type="GO" id="GO:0015940">
    <property type="term" value="P:pantothenate biosynthetic process"/>
    <property type="evidence" value="ECO:0007669"/>
    <property type="project" value="UniProtKB-UniPathway"/>
</dbReference>
<dbReference type="NCBIfam" id="TIGR00222">
    <property type="entry name" value="panB"/>
    <property type="match status" value="1"/>
</dbReference>
<evidence type="ECO:0000256" key="4">
    <source>
        <dbReference type="ARBA" id="ARBA00022679"/>
    </source>
</evidence>
<comment type="function">
    <text evidence="6">Catalyzes the reversible reaction in which hydroxymethyl group from 5,10-methylenetetrahydrofolate is transferred onto alpha-ketoisovalerate to form ketopantoate.</text>
</comment>
<dbReference type="GO" id="GO:0000287">
    <property type="term" value="F:magnesium ion binding"/>
    <property type="evidence" value="ECO:0007669"/>
    <property type="project" value="TreeGrafter"/>
</dbReference>
<dbReference type="PANTHER" id="PTHR20881:SF0">
    <property type="entry name" value="3-METHYL-2-OXOBUTANOATE HYDROXYMETHYLTRANSFERASE"/>
    <property type="match status" value="1"/>
</dbReference>
<dbReference type="UniPathway" id="UPA00028">
    <property type="reaction ID" value="UER00003"/>
</dbReference>
<keyword evidence="8" id="KW-1185">Reference proteome</keyword>
<evidence type="ECO:0000313" key="8">
    <source>
        <dbReference type="Proteomes" id="UP000245609"/>
    </source>
</evidence>
<dbReference type="GO" id="GO:0005739">
    <property type="term" value="C:mitochondrion"/>
    <property type="evidence" value="ECO:0007669"/>
    <property type="project" value="TreeGrafter"/>
</dbReference>
<evidence type="ECO:0000256" key="1">
    <source>
        <dbReference type="ARBA" id="ARBA00005033"/>
    </source>
</evidence>
<proteinExistence type="inferred from homology"/>
<dbReference type="Pfam" id="PF02548">
    <property type="entry name" value="Pantoate_transf"/>
    <property type="match status" value="1"/>
</dbReference>
<protein>
    <recommendedName>
        <fullName evidence="3 6">3-methyl-2-oxobutanoate hydroxymethyltransferase</fullName>
        <ecNumber evidence="3 6">2.1.2.11</ecNumber>
    </recommendedName>
</protein>
<gene>
    <name evidence="7" type="ORF">BB560_004930</name>
</gene>
<dbReference type="CDD" id="cd06557">
    <property type="entry name" value="KPHMT-like"/>
    <property type="match status" value="1"/>
</dbReference>
<comment type="caution">
    <text evidence="7">The sequence shown here is derived from an EMBL/GenBank/DDBJ whole genome shotgun (WGS) entry which is preliminary data.</text>
</comment>
<evidence type="ECO:0000256" key="5">
    <source>
        <dbReference type="ARBA" id="ARBA00049172"/>
    </source>
</evidence>
<comment type="similarity">
    <text evidence="2 6">Belongs to the PanB family.</text>
</comment>
<comment type="pathway">
    <text evidence="1 6">Cofactor biosynthesis; (R)-pantothenate biosynthesis; (R)-pantoate from 3-methyl-2-oxobutanoate: step 1/2.</text>
</comment>
<dbReference type="STRING" id="133381.A0A2T9Z7V3"/>
<dbReference type="PANTHER" id="PTHR20881">
    <property type="entry name" value="3-METHYL-2-OXOBUTANOATE HYDROXYMETHYLTRANSFERASE"/>
    <property type="match status" value="1"/>
</dbReference>
<comment type="catalytic activity">
    <reaction evidence="5 6">
        <text>(6R)-5,10-methylene-5,6,7,8-tetrahydrofolate + 3-methyl-2-oxobutanoate + H2O = 2-dehydropantoate + (6S)-5,6,7,8-tetrahydrofolate</text>
        <dbReference type="Rhea" id="RHEA:11824"/>
        <dbReference type="ChEBI" id="CHEBI:11561"/>
        <dbReference type="ChEBI" id="CHEBI:11851"/>
        <dbReference type="ChEBI" id="CHEBI:15377"/>
        <dbReference type="ChEBI" id="CHEBI:15636"/>
        <dbReference type="ChEBI" id="CHEBI:57453"/>
        <dbReference type="EC" id="2.1.2.11"/>
    </reaction>
</comment>
<dbReference type="FunFam" id="3.20.20.60:FF:000003">
    <property type="entry name" value="3-methyl-2-oxobutanoate hydroxymethyltransferase"/>
    <property type="match status" value="1"/>
</dbReference>
<dbReference type="HAMAP" id="MF_00156">
    <property type="entry name" value="PanB"/>
    <property type="match status" value="1"/>
</dbReference>
<accession>A0A2T9Z7V3</accession>
<dbReference type="NCBIfam" id="NF001452">
    <property type="entry name" value="PRK00311.1"/>
    <property type="match status" value="1"/>
</dbReference>
<dbReference type="InterPro" id="IPR003700">
    <property type="entry name" value="Pantoate_hydroxy_MeTrfase"/>
</dbReference>
<evidence type="ECO:0000256" key="6">
    <source>
        <dbReference type="RuleBase" id="RU362100"/>
    </source>
</evidence>
<reference evidence="7 8" key="1">
    <citation type="journal article" date="2018" name="MBio">
        <title>Comparative Genomics Reveals the Core Gene Toolbox for the Fungus-Insect Symbiosis.</title>
        <authorList>
            <person name="Wang Y."/>
            <person name="Stata M."/>
            <person name="Wang W."/>
            <person name="Stajich J.E."/>
            <person name="White M.M."/>
            <person name="Moncalvo J.M."/>
        </authorList>
    </citation>
    <scope>NUCLEOTIDE SEQUENCE [LARGE SCALE GENOMIC DNA]</scope>
    <source>
        <strain evidence="7 8">SC-DP-2</strain>
    </source>
</reference>
<sequence length="328" mass="35488">MNHLLKTPNYLKRALCAPLFKSLPILNYYSSSTKQSEKKVTLTTINKKYREGQPISMITVYDYSSGLAANESSVDSVLVGDSLGMTTLGFKNTNPVTLDMMIHHACAAFRGGSRPFFIVDMPFGSYNKSNSQAVESAVRLVSEGNAECVKVEGGSPIIADRVKTIVQAAGISVCAHIGLTPQSSASLGGFRVQGKTLKSAQSLIEQALLLQDAGSSMIVLEAMPEFLGKAITKLLSIPTIGIGAGGFTSGQVLVLADILNLNMSDFQPKFVKRYANLGPVYLKAINEYAADVHHKTYPEPEVHTYPTTKQSEEEIKSLLVQKYSINLD</sequence>
<dbReference type="SUPFAM" id="SSF51621">
    <property type="entry name" value="Phosphoenolpyruvate/pyruvate domain"/>
    <property type="match status" value="1"/>
</dbReference>
<keyword evidence="4 6" id="KW-0808">Transferase</keyword>
<dbReference type="InterPro" id="IPR015813">
    <property type="entry name" value="Pyrv/PenolPyrv_kinase-like_dom"/>
</dbReference>
<dbReference type="InterPro" id="IPR040442">
    <property type="entry name" value="Pyrv_kinase-like_dom_sf"/>
</dbReference>
<dbReference type="GO" id="GO:0003864">
    <property type="term" value="F:3-methyl-2-oxobutanoate hydroxymethyltransferase activity"/>
    <property type="evidence" value="ECO:0007669"/>
    <property type="project" value="UniProtKB-EC"/>
</dbReference>